<name>A0A4R6QGW7_9BURK</name>
<dbReference type="Gene3D" id="3.30.70.270">
    <property type="match status" value="1"/>
</dbReference>
<dbReference type="Pfam" id="PF08448">
    <property type="entry name" value="PAS_4"/>
    <property type="match status" value="1"/>
</dbReference>
<feature type="transmembrane region" description="Helical" evidence="1">
    <location>
        <begin position="165"/>
        <end position="182"/>
    </location>
</feature>
<evidence type="ECO:0000256" key="1">
    <source>
        <dbReference type="SAM" id="Phobius"/>
    </source>
</evidence>
<dbReference type="InterPro" id="IPR035965">
    <property type="entry name" value="PAS-like_dom_sf"/>
</dbReference>
<dbReference type="PANTHER" id="PTHR44757:SF2">
    <property type="entry name" value="BIOFILM ARCHITECTURE MAINTENANCE PROTEIN MBAA"/>
    <property type="match status" value="1"/>
</dbReference>
<dbReference type="InterPro" id="IPR000160">
    <property type="entry name" value="GGDEF_dom"/>
</dbReference>
<feature type="transmembrane region" description="Helical" evidence="1">
    <location>
        <begin position="43"/>
        <end position="65"/>
    </location>
</feature>
<dbReference type="InParanoid" id="A0A4R6QGW7"/>
<dbReference type="InterPro" id="IPR001633">
    <property type="entry name" value="EAL_dom"/>
</dbReference>
<dbReference type="NCBIfam" id="TIGR00254">
    <property type="entry name" value="GGDEF"/>
    <property type="match status" value="1"/>
</dbReference>
<evidence type="ECO:0000259" key="4">
    <source>
        <dbReference type="PROSITE" id="PS50887"/>
    </source>
</evidence>
<dbReference type="InterPro" id="IPR013656">
    <property type="entry name" value="PAS_4"/>
</dbReference>
<evidence type="ECO:0000259" key="2">
    <source>
        <dbReference type="PROSITE" id="PS50113"/>
    </source>
</evidence>
<gene>
    <name evidence="5" type="ORF">DES47_11113</name>
</gene>
<feature type="domain" description="GGDEF" evidence="4">
    <location>
        <begin position="392"/>
        <end position="525"/>
    </location>
</feature>
<dbReference type="SUPFAM" id="SSF55073">
    <property type="entry name" value="Nucleotide cyclase"/>
    <property type="match status" value="1"/>
</dbReference>
<dbReference type="PANTHER" id="PTHR44757">
    <property type="entry name" value="DIGUANYLATE CYCLASE DGCP"/>
    <property type="match status" value="1"/>
</dbReference>
<dbReference type="CDD" id="cd01948">
    <property type="entry name" value="EAL"/>
    <property type="match status" value="1"/>
</dbReference>
<keyword evidence="1" id="KW-1133">Transmembrane helix</keyword>
<dbReference type="FunFam" id="3.30.70.270:FF:000001">
    <property type="entry name" value="Diguanylate cyclase domain protein"/>
    <property type="match status" value="1"/>
</dbReference>
<dbReference type="InterPro" id="IPR052155">
    <property type="entry name" value="Biofilm_reg_signaling"/>
</dbReference>
<dbReference type="InterPro" id="IPR043128">
    <property type="entry name" value="Rev_trsase/Diguanyl_cyclase"/>
</dbReference>
<dbReference type="Gene3D" id="3.30.450.20">
    <property type="entry name" value="PAS domain"/>
    <property type="match status" value="1"/>
</dbReference>
<dbReference type="GO" id="GO:0003824">
    <property type="term" value="F:catalytic activity"/>
    <property type="evidence" value="ECO:0007669"/>
    <property type="project" value="UniProtKB-ARBA"/>
</dbReference>
<keyword evidence="1" id="KW-0472">Membrane</keyword>
<comment type="caution">
    <text evidence="5">The sequence shown here is derived from an EMBL/GenBank/DDBJ whole genome shotgun (WGS) entry which is preliminary data.</text>
</comment>
<feature type="transmembrane region" description="Helical" evidence="1">
    <location>
        <begin position="114"/>
        <end position="132"/>
    </location>
</feature>
<dbReference type="Pfam" id="PF00563">
    <property type="entry name" value="EAL"/>
    <property type="match status" value="1"/>
</dbReference>
<feature type="domain" description="PAC" evidence="2">
    <location>
        <begin position="306"/>
        <end position="360"/>
    </location>
</feature>
<dbReference type="InterPro" id="IPR000014">
    <property type="entry name" value="PAS"/>
</dbReference>
<proteinExistence type="predicted"/>
<dbReference type="InterPro" id="IPR035919">
    <property type="entry name" value="EAL_sf"/>
</dbReference>
<dbReference type="NCBIfam" id="TIGR00229">
    <property type="entry name" value="sensory_box"/>
    <property type="match status" value="1"/>
</dbReference>
<dbReference type="CDD" id="cd01949">
    <property type="entry name" value="GGDEF"/>
    <property type="match status" value="1"/>
</dbReference>
<dbReference type="EMBL" id="SNXS01000011">
    <property type="protein sequence ID" value="TDP61596.1"/>
    <property type="molecule type" value="Genomic_DNA"/>
</dbReference>
<dbReference type="SMART" id="SM00267">
    <property type="entry name" value="GGDEF"/>
    <property type="match status" value="1"/>
</dbReference>
<dbReference type="SMART" id="SM00052">
    <property type="entry name" value="EAL"/>
    <property type="match status" value="1"/>
</dbReference>
<dbReference type="PROSITE" id="PS50883">
    <property type="entry name" value="EAL"/>
    <property type="match status" value="1"/>
</dbReference>
<feature type="transmembrane region" description="Helical" evidence="1">
    <location>
        <begin position="188"/>
        <end position="209"/>
    </location>
</feature>
<dbReference type="Proteomes" id="UP000295361">
    <property type="component" value="Unassembled WGS sequence"/>
</dbReference>
<feature type="domain" description="EAL" evidence="3">
    <location>
        <begin position="534"/>
        <end position="784"/>
    </location>
</feature>
<feature type="transmembrane region" description="Helical" evidence="1">
    <location>
        <begin position="71"/>
        <end position="93"/>
    </location>
</feature>
<evidence type="ECO:0000313" key="5">
    <source>
        <dbReference type="EMBL" id="TDP61596.1"/>
    </source>
</evidence>
<organism evidence="5 6">
    <name type="scientific">Roseateles toxinivorans</name>
    <dbReference type="NCBI Taxonomy" id="270368"/>
    <lineage>
        <taxon>Bacteria</taxon>
        <taxon>Pseudomonadati</taxon>
        <taxon>Pseudomonadota</taxon>
        <taxon>Betaproteobacteria</taxon>
        <taxon>Burkholderiales</taxon>
        <taxon>Sphaerotilaceae</taxon>
        <taxon>Roseateles</taxon>
    </lineage>
</organism>
<dbReference type="AlphaFoldDB" id="A0A4R6QGW7"/>
<dbReference type="InterPro" id="IPR000700">
    <property type="entry name" value="PAS-assoc_C"/>
</dbReference>
<dbReference type="Gene3D" id="3.20.20.450">
    <property type="entry name" value="EAL domain"/>
    <property type="match status" value="1"/>
</dbReference>
<keyword evidence="1" id="KW-0812">Transmembrane</keyword>
<sequence>MTSDSFARLLDRHSVRRLKERFRPYEAAEPVASLFRARQLQAVLRLTPLTMVANALNVGLILLTFHAGGHALFLLFWSLAIAGVVVLGVRAWLRLRSRPTWLSASPRALRRATHHAALLGALWAALPLALFPDSDGPGQLLIATITTGMMCAGGFALATTPAAGTAYVLIVGLGAALSLFLADFPLALPVGALLLIYMMIVVASVWSTARLFGARLMAEAEAARQNELIGLLLRDFEENASDLLWEIDAQGRLCHVTPRLAALFAIPIDQLATLPVFELLERKLPADDEFAAEHLSALRLHAAGRVPFRDQMLAVVQGRRTHWWSLSAKPLVDANGRHAGWRGVASDVTEAQQANRQLNWMAHFDALTGLANRHQFRSQLEQLLTPAFGEMVPFAVLGMDLDHFKIVNDTHGHAAGDALLQEVARRLQACTRRSDTVARLGGDEFAVILRDVSSRAEADLLTRRLLDGVQLPCEVQGAHVVARISIGVAMAPKDGTAIDVLLNNADLALYAAKSAGRGDFRFFAPQMAAVTRRRLAVEQALRGALQRQELSLHFQPQVSLGDWRVKGFEALLRWTHPELGAVPPGEFVPVAEECGLIGEIGAWVVKQACLEAMQWPAGLTVAVNVSPVQAMSHELCRSVEAALQASGLPAVALELEITESVFLNETQATMQVLHALQALGLRIALDDFGTGYSSLAYLRRFPFDTLKIDRSFVLELLSRRDARAIVKTIVSLARTLDMKIVAEGVEDAAQAEMLQRYDCDSVQGYWLARPMTPPQVLEFLALWPAQLERPVAGGDATAAMPLEAGG</sequence>
<dbReference type="InterPro" id="IPR029787">
    <property type="entry name" value="Nucleotide_cyclase"/>
</dbReference>
<reference evidence="5 6" key="1">
    <citation type="submission" date="2019-03" db="EMBL/GenBank/DDBJ databases">
        <title>Genomic Encyclopedia of Type Strains, Phase IV (KMG-IV): sequencing the most valuable type-strain genomes for metagenomic binning, comparative biology and taxonomic classification.</title>
        <authorList>
            <person name="Goeker M."/>
        </authorList>
    </citation>
    <scope>NUCLEOTIDE SEQUENCE [LARGE SCALE GENOMIC DNA]</scope>
    <source>
        <strain evidence="5 6">DSM 16998</strain>
    </source>
</reference>
<protein>
    <submittedName>
        <fullName evidence="5">PAS domain S-box-containing protein/diguanylate cyclase (GGDEF)-like protein</fullName>
    </submittedName>
</protein>
<accession>A0A4R6QGW7</accession>
<keyword evidence="6" id="KW-1185">Reference proteome</keyword>
<dbReference type="PROSITE" id="PS50113">
    <property type="entry name" value="PAC"/>
    <property type="match status" value="1"/>
</dbReference>
<dbReference type="PROSITE" id="PS50887">
    <property type="entry name" value="GGDEF"/>
    <property type="match status" value="1"/>
</dbReference>
<dbReference type="SUPFAM" id="SSF141868">
    <property type="entry name" value="EAL domain-like"/>
    <property type="match status" value="1"/>
</dbReference>
<dbReference type="SUPFAM" id="SSF55785">
    <property type="entry name" value="PYP-like sensor domain (PAS domain)"/>
    <property type="match status" value="1"/>
</dbReference>
<dbReference type="Pfam" id="PF00990">
    <property type="entry name" value="GGDEF"/>
    <property type="match status" value="1"/>
</dbReference>
<evidence type="ECO:0000313" key="6">
    <source>
        <dbReference type="Proteomes" id="UP000295361"/>
    </source>
</evidence>
<evidence type="ECO:0000259" key="3">
    <source>
        <dbReference type="PROSITE" id="PS50883"/>
    </source>
</evidence>